<comment type="caution">
    <text evidence="2">The sequence shown here is derived from an EMBL/GenBank/DDBJ whole genome shotgun (WGS) entry which is preliminary data.</text>
</comment>
<dbReference type="PANTHER" id="PTHR20958">
    <property type="entry name" value="GLYCINE N-ACYLTRANSFERASE-LIKE PROTEIN"/>
    <property type="match status" value="1"/>
</dbReference>
<dbReference type="SUPFAM" id="SSF55729">
    <property type="entry name" value="Acyl-CoA N-acyltransferases (Nat)"/>
    <property type="match status" value="1"/>
</dbReference>
<evidence type="ECO:0000259" key="1">
    <source>
        <dbReference type="PROSITE" id="PS51186"/>
    </source>
</evidence>
<evidence type="ECO:0000313" key="2">
    <source>
        <dbReference type="EMBL" id="CAH0098474.1"/>
    </source>
</evidence>
<dbReference type="Pfam" id="PF08445">
    <property type="entry name" value="FR47"/>
    <property type="match status" value="1"/>
</dbReference>
<dbReference type="InterPro" id="IPR016181">
    <property type="entry name" value="Acyl_CoA_acyltransferase"/>
</dbReference>
<dbReference type="OrthoDB" id="61870at2759"/>
<reference evidence="2" key="1">
    <citation type="submission" date="2021-11" db="EMBL/GenBank/DDBJ databases">
        <authorList>
            <person name="Schell T."/>
        </authorList>
    </citation>
    <scope>NUCLEOTIDE SEQUENCE</scope>
    <source>
        <strain evidence="2">M5</strain>
    </source>
</reference>
<dbReference type="Proteomes" id="UP000789390">
    <property type="component" value="Unassembled WGS sequence"/>
</dbReference>
<keyword evidence="3" id="KW-1185">Reference proteome</keyword>
<gene>
    <name evidence="2" type="ORF">DGAL_LOCUS554</name>
</gene>
<protein>
    <recommendedName>
        <fullName evidence="1">N-acetyltransferase domain-containing protein</fullName>
    </recommendedName>
</protein>
<organism evidence="2 3">
    <name type="scientific">Daphnia galeata</name>
    <dbReference type="NCBI Taxonomy" id="27404"/>
    <lineage>
        <taxon>Eukaryota</taxon>
        <taxon>Metazoa</taxon>
        <taxon>Ecdysozoa</taxon>
        <taxon>Arthropoda</taxon>
        <taxon>Crustacea</taxon>
        <taxon>Branchiopoda</taxon>
        <taxon>Diplostraca</taxon>
        <taxon>Cladocera</taxon>
        <taxon>Anomopoda</taxon>
        <taxon>Daphniidae</taxon>
        <taxon>Daphnia</taxon>
    </lineage>
</organism>
<proteinExistence type="predicted"/>
<dbReference type="AlphaFoldDB" id="A0A8J2RA22"/>
<feature type="domain" description="N-acetyltransferase" evidence="1">
    <location>
        <begin position="176"/>
        <end position="305"/>
    </location>
</feature>
<name>A0A8J2RA22_9CRUS</name>
<accession>A0A8J2RA22</accession>
<sequence length="305" mass="35132">MQLDRKITRTTDTYPEVKQANRSELFRLLFFLDKLLPNYAEVHSMVLSTLLTTNPSSYRVLFSQPDSPDSAGESYSAIVGIKMEISFVPTRQKFFIISGWGVDEAALRHVYGIMENINWNEDSFVISYDDHAMEPSVFGLAALRKSDCLEQYKGMGRYVYDISEALRLQLSFPDTVYVKSLERCHAKTVFDNWHYNYTTSIEDVADEIDEFPSAGLFLKETDQLVSWVMSHQPNGMSRLHTLKEHRKQGYASIVILYMAKQLAQAGYVSFVNIEKTNTNSRQLFEKIGFRFIHFTNQLFLLSATK</sequence>
<dbReference type="GO" id="GO:0016747">
    <property type="term" value="F:acyltransferase activity, transferring groups other than amino-acyl groups"/>
    <property type="evidence" value="ECO:0007669"/>
    <property type="project" value="InterPro"/>
</dbReference>
<dbReference type="InterPro" id="IPR053225">
    <property type="entry name" value="Acyl-CoA_N-acyltransferase"/>
</dbReference>
<dbReference type="PANTHER" id="PTHR20958:SF6">
    <property type="entry name" value="GLYCINE N-ACYLTRANSFERASE-LIKE PROTEIN"/>
    <property type="match status" value="1"/>
</dbReference>
<dbReference type="InterPro" id="IPR000182">
    <property type="entry name" value="GNAT_dom"/>
</dbReference>
<evidence type="ECO:0000313" key="3">
    <source>
        <dbReference type="Proteomes" id="UP000789390"/>
    </source>
</evidence>
<dbReference type="PROSITE" id="PS51186">
    <property type="entry name" value="GNAT"/>
    <property type="match status" value="1"/>
</dbReference>
<dbReference type="InterPro" id="IPR013653">
    <property type="entry name" value="GCN5-like_dom"/>
</dbReference>
<dbReference type="Gene3D" id="3.40.630.30">
    <property type="match status" value="1"/>
</dbReference>
<dbReference type="EMBL" id="CAKKLH010000002">
    <property type="protein sequence ID" value="CAH0098474.1"/>
    <property type="molecule type" value="Genomic_DNA"/>
</dbReference>